<dbReference type="CDD" id="cd19545">
    <property type="entry name" value="FUM14_C_NRPS-like"/>
    <property type="match status" value="1"/>
</dbReference>
<dbReference type="FunFam" id="3.30.559.30:FF:000003">
    <property type="entry name" value="Nonribosomal peptide synthase SidD"/>
    <property type="match status" value="1"/>
</dbReference>
<dbReference type="GO" id="GO:0044550">
    <property type="term" value="P:secondary metabolite biosynthetic process"/>
    <property type="evidence" value="ECO:0007669"/>
    <property type="project" value="TreeGrafter"/>
</dbReference>
<dbReference type="InterPro" id="IPR045851">
    <property type="entry name" value="AMP-bd_C_sf"/>
</dbReference>
<dbReference type="PANTHER" id="PTHR45527">
    <property type="entry name" value="NONRIBOSOMAL PEPTIDE SYNTHETASE"/>
    <property type="match status" value="1"/>
</dbReference>
<dbReference type="Gene3D" id="3.30.559.30">
    <property type="entry name" value="Nonribosomal peptide synthetase, condensation domain"/>
    <property type="match status" value="2"/>
</dbReference>
<dbReference type="Gene3D" id="3.40.50.12780">
    <property type="entry name" value="N-terminal domain of ligase-like"/>
    <property type="match status" value="1"/>
</dbReference>
<organism evidence="8 9">
    <name type="scientific">Penicillium brevicompactum</name>
    <dbReference type="NCBI Taxonomy" id="5074"/>
    <lineage>
        <taxon>Eukaryota</taxon>
        <taxon>Fungi</taxon>
        <taxon>Dikarya</taxon>
        <taxon>Ascomycota</taxon>
        <taxon>Pezizomycotina</taxon>
        <taxon>Eurotiomycetes</taxon>
        <taxon>Eurotiomycetidae</taxon>
        <taxon>Eurotiales</taxon>
        <taxon>Aspergillaceae</taxon>
        <taxon>Penicillium</taxon>
    </lineage>
</organism>
<feature type="domain" description="Carrier" evidence="7">
    <location>
        <begin position="1060"/>
        <end position="1136"/>
    </location>
</feature>
<dbReference type="Pfam" id="PF00550">
    <property type="entry name" value="PP-binding"/>
    <property type="match status" value="2"/>
</dbReference>
<evidence type="ECO:0000259" key="7">
    <source>
        <dbReference type="PROSITE" id="PS50075"/>
    </source>
</evidence>
<dbReference type="FunFam" id="3.40.50.980:FF:000001">
    <property type="entry name" value="Non-ribosomal peptide synthetase"/>
    <property type="match status" value="1"/>
</dbReference>
<dbReference type="GO" id="GO:0043041">
    <property type="term" value="P:amino acid activation for nonribosomal peptide biosynthetic process"/>
    <property type="evidence" value="ECO:0007669"/>
    <property type="project" value="TreeGrafter"/>
</dbReference>
<dbReference type="GO" id="GO:0031177">
    <property type="term" value="F:phosphopantetheine binding"/>
    <property type="evidence" value="ECO:0007669"/>
    <property type="project" value="InterPro"/>
</dbReference>
<dbReference type="SUPFAM" id="SSF52777">
    <property type="entry name" value="CoA-dependent acyltransferases"/>
    <property type="match status" value="4"/>
</dbReference>
<evidence type="ECO:0000256" key="5">
    <source>
        <dbReference type="ARBA" id="ARBA00029454"/>
    </source>
</evidence>
<sequence length="1585" mass="173890">MESMLKPLWAAVLAIDEQYIEDDDDFFEVGGNSITAVRLAAEAGKIGMSMPVTDIFRYPMFSEMAGVAKMSESGEETDHAAPFKLMKSPGIDIAATLAQISNAHPGIDPAMIEDLYPCTSLQAGLMAISNKQQGSYISQFVYQIPSGTDVQSFQKASDQVVETVDILRTRMVNLHNPAGCFQALVKQGIHWNESVGLEDYLRKDKATPMEFGDPLVRFAIISDSEGKDLNFVWTIHHCIYDLWSLALIWQKVAAVYHGADKEEIRPPKYSQFIDASLLYSTTIAPRGASGITISSVIQAAWALTVGKHSDSEDVVFGTVLIGRDTPVKGVTEVLGPTVATVPMRVCLDYTRKADEYVKEVQAHATDVIAFEHMGLPNIRKIDEDTETACQFQNLLVIQPHNAQAHPLNWTRLDTHEVETHPYGIIVECTLGSNEQSLDIKANFDPQVISKVEVDNLAHHFQQAISSLNSDSTTQSLTDIELFSSHDNSNIATWNMGSNSDYVDACIHEVFQQTVQQQPDAQAVCSWDGELSYRKLDELSTTMARHLNSLGVGPGACVPLCFEKSYWFVVATIAVLKAGAAFVPLDASHPRSRLCELVKDVDARVVLSSPRFSALFAESVAETVLGIDQQQFDLLWSSQNYPSPSQANARNIAYIVYTSGSTGKPKGVVIEHGAFLSSWTGFSKAMCMNKSSRVLQFSSHSFDASLAETLSTVLCGGCICIPSDDEKFNSLSAAMTRMMVNWTLLVPSYARILDPTSMPYLKTIVLGGEAASKSDVTRWAAQGINVINAYGPTECAVISTSNMKLGSESDPSNIGKATCGTCWVVDKDNHNRLVPIGCPGELILEGPHLSCGYIHNETATSSAFIQSPSWAKGRRFYKTGDLVRQKPDGSLSFLGRKDMQVKLRGQRLELPEIEHQINLYFEGDVHVAVEVATVDSADSDTKTQHLVAFICPSEGLVASSVDTNVLLEIWEGLHDQLIELRHYLQQTLPPYMVPTVYIPVKYAPAMVSGKLDRKFFRKILQTPSNSQLQSFALTDSEKGAPSSQLNADSSGGSQQAVPITEHSTAMERKLQELWAQALSIEPSHINKNDSFFKLGGDSLVAMHLVGLARAQGVAISVSDVFAHRQLGPLAKALVEQQGADETFNAEPFSLLSPEQKSLVSSQALGFSAGNSKAIDVLPVTESQAYFLRLMMGSTCFSYSIKGKICANRMRLACESLVQSHSSLRTAFVRHQGSFLQAIFESIDVPFNHIVTEKPLEPTCQSLCDSYILDDAFSGKPVIKFTLISRSDDDHMFIIRLTHAQFDGYTYSLILSELARAYNEAEAPPTARTSFSTYAYYCASRRSKSAFDFWRNYLRGSTMTMPPGADAGADLSAGDIDESAFGKLPAALEDITTPTLVNAAFALLLADLVQNDDVVFSMTMSTRDIDLPGVQQIIGPCVNKNPLRVQLDRSRSVLELCQTLREQYTKVSKHGHLDLPEIIAKSTDWPPDTKVRFSINHLGGDDRKPRPLEGGAQISNSGGARRRYFQSQVLIRCITEDDGLQVQIVTTSDTMSSTQAQTFARTLVNTAKMFTEHPSAALNSLPIYTTE</sequence>
<dbReference type="FunFam" id="3.30.300.30:FF:000015">
    <property type="entry name" value="Nonribosomal peptide synthase SidD"/>
    <property type="match status" value="1"/>
</dbReference>
<evidence type="ECO:0000256" key="6">
    <source>
        <dbReference type="SAM" id="MobiDB-lite"/>
    </source>
</evidence>
<evidence type="ECO:0000256" key="1">
    <source>
        <dbReference type="ARBA" id="ARBA00022450"/>
    </source>
</evidence>
<dbReference type="FunFam" id="1.10.1200.10:FF:000005">
    <property type="entry name" value="Nonribosomal peptide synthetase 1"/>
    <property type="match status" value="1"/>
</dbReference>
<dbReference type="InterPro" id="IPR001242">
    <property type="entry name" value="Condensation_dom"/>
</dbReference>
<dbReference type="InterPro" id="IPR010071">
    <property type="entry name" value="AA_adenyl_dom"/>
</dbReference>
<keyword evidence="2" id="KW-0597">Phosphoprotein</keyword>
<feature type="compositionally biased region" description="Polar residues" evidence="6">
    <location>
        <begin position="1040"/>
        <end position="1056"/>
    </location>
</feature>
<dbReference type="InterPro" id="IPR020806">
    <property type="entry name" value="PKS_PP-bd"/>
</dbReference>
<dbReference type="CDD" id="cd05918">
    <property type="entry name" value="A_NRPS_SidN3_like"/>
    <property type="match status" value="1"/>
</dbReference>
<dbReference type="InterPro" id="IPR023213">
    <property type="entry name" value="CAT-like_dom_sf"/>
</dbReference>
<dbReference type="Gene3D" id="3.30.300.30">
    <property type="match status" value="1"/>
</dbReference>
<comment type="caution">
    <text evidence="8">The sequence shown here is derived from an EMBL/GenBank/DDBJ whole genome shotgun (WGS) entry which is preliminary data.</text>
</comment>
<reference evidence="8" key="2">
    <citation type="journal article" date="2023" name="IMA Fungus">
        <title>Comparative genomic study of the Penicillium genus elucidates a diverse pangenome and 15 lateral gene transfer events.</title>
        <authorList>
            <person name="Petersen C."/>
            <person name="Sorensen T."/>
            <person name="Nielsen M.R."/>
            <person name="Sondergaard T.E."/>
            <person name="Sorensen J.L."/>
            <person name="Fitzpatrick D.A."/>
            <person name="Frisvad J.C."/>
            <person name="Nielsen K.L."/>
        </authorList>
    </citation>
    <scope>NUCLEOTIDE SEQUENCE</scope>
    <source>
        <strain evidence="8">IBT 35673</strain>
    </source>
</reference>
<dbReference type="PROSITE" id="PS00455">
    <property type="entry name" value="AMP_BINDING"/>
    <property type="match status" value="1"/>
</dbReference>
<evidence type="ECO:0000256" key="3">
    <source>
        <dbReference type="ARBA" id="ARBA00022598"/>
    </source>
</evidence>
<dbReference type="NCBIfam" id="TIGR01733">
    <property type="entry name" value="AA-adenyl-dom"/>
    <property type="match status" value="1"/>
</dbReference>
<evidence type="ECO:0000256" key="2">
    <source>
        <dbReference type="ARBA" id="ARBA00022553"/>
    </source>
</evidence>
<keyword evidence="1" id="KW-0596">Phosphopantetheine</keyword>
<dbReference type="InterPro" id="IPR000873">
    <property type="entry name" value="AMP-dep_synth/lig_dom"/>
</dbReference>
<dbReference type="GO" id="GO:0005737">
    <property type="term" value="C:cytoplasm"/>
    <property type="evidence" value="ECO:0007669"/>
    <property type="project" value="TreeGrafter"/>
</dbReference>
<keyword evidence="4" id="KW-0677">Repeat</keyword>
<dbReference type="SUPFAM" id="SSF56801">
    <property type="entry name" value="Acetyl-CoA synthetase-like"/>
    <property type="match status" value="1"/>
</dbReference>
<dbReference type="Pfam" id="PF00501">
    <property type="entry name" value="AMP-binding"/>
    <property type="match status" value="1"/>
</dbReference>
<gene>
    <name evidence="8" type="ORF">N7452_003715</name>
</gene>
<dbReference type="FunFam" id="3.40.50.12780:FF:000014">
    <property type="entry name" value="Nonribosomal peptide synthetase 1"/>
    <property type="match status" value="1"/>
</dbReference>
<dbReference type="InterPro" id="IPR006162">
    <property type="entry name" value="Ppantetheine_attach_site"/>
</dbReference>
<dbReference type="Pfam" id="PF00668">
    <property type="entry name" value="Condensation"/>
    <property type="match status" value="3"/>
</dbReference>
<keyword evidence="3" id="KW-0436">Ligase</keyword>
<name>A0A9W9QU31_PENBR</name>
<dbReference type="SUPFAM" id="SSF47336">
    <property type="entry name" value="ACP-like"/>
    <property type="match status" value="2"/>
</dbReference>
<dbReference type="InterPro" id="IPR042099">
    <property type="entry name" value="ANL_N_sf"/>
</dbReference>
<accession>A0A9W9QU31</accession>
<evidence type="ECO:0000256" key="4">
    <source>
        <dbReference type="ARBA" id="ARBA00022737"/>
    </source>
</evidence>
<dbReference type="Gene3D" id="3.30.559.10">
    <property type="entry name" value="Chloramphenicol acetyltransferase-like domain"/>
    <property type="match status" value="2"/>
</dbReference>
<protein>
    <recommendedName>
        <fullName evidence="7">Carrier domain-containing protein</fullName>
    </recommendedName>
</protein>
<reference evidence="8" key="1">
    <citation type="submission" date="2022-12" db="EMBL/GenBank/DDBJ databases">
        <authorList>
            <person name="Petersen C."/>
        </authorList>
    </citation>
    <scope>NUCLEOTIDE SEQUENCE</scope>
    <source>
        <strain evidence="8">IBT 35673</strain>
    </source>
</reference>
<dbReference type="InterPro" id="IPR036736">
    <property type="entry name" value="ACP-like_sf"/>
</dbReference>
<dbReference type="PROSITE" id="PS00012">
    <property type="entry name" value="PHOSPHOPANTETHEINE"/>
    <property type="match status" value="2"/>
</dbReference>
<dbReference type="InterPro" id="IPR020845">
    <property type="entry name" value="AMP-binding_CS"/>
</dbReference>
<dbReference type="PROSITE" id="PS50075">
    <property type="entry name" value="CARRIER"/>
    <property type="match status" value="2"/>
</dbReference>
<evidence type="ECO:0000313" key="8">
    <source>
        <dbReference type="EMBL" id="KAJ5345711.1"/>
    </source>
</evidence>
<dbReference type="Gene3D" id="1.10.1200.10">
    <property type="entry name" value="ACP-like"/>
    <property type="match status" value="2"/>
</dbReference>
<evidence type="ECO:0000313" key="9">
    <source>
        <dbReference type="Proteomes" id="UP001147695"/>
    </source>
</evidence>
<dbReference type="SMART" id="SM00823">
    <property type="entry name" value="PKS_PP"/>
    <property type="match status" value="2"/>
</dbReference>
<proteinExistence type="inferred from homology"/>
<dbReference type="EMBL" id="JAPZBQ010000002">
    <property type="protein sequence ID" value="KAJ5345711.1"/>
    <property type="molecule type" value="Genomic_DNA"/>
</dbReference>
<dbReference type="InterPro" id="IPR009081">
    <property type="entry name" value="PP-bd_ACP"/>
</dbReference>
<feature type="domain" description="Carrier" evidence="7">
    <location>
        <begin position="1"/>
        <end position="72"/>
    </location>
</feature>
<feature type="region of interest" description="Disordered" evidence="6">
    <location>
        <begin position="1036"/>
        <end position="1056"/>
    </location>
</feature>
<dbReference type="Proteomes" id="UP001147695">
    <property type="component" value="Unassembled WGS sequence"/>
</dbReference>
<dbReference type="GO" id="GO:0016874">
    <property type="term" value="F:ligase activity"/>
    <property type="evidence" value="ECO:0007669"/>
    <property type="project" value="UniProtKB-KW"/>
</dbReference>
<comment type="similarity">
    <text evidence="5">Belongs to the NRP synthetase family.</text>
</comment>
<dbReference type="PANTHER" id="PTHR45527:SF16">
    <property type="entry name" value="NONRIBOSOMAL PEPTIDE SYNTHASE ATNA-RELATED"/>
    <property type="match status" value="1"/>
</dbReference>